<dbReference type="Pfam" id="PF10551">
    <property type="entry name" value="MULE"/>
    <property type="match status" value="1"/>
</dbReference>
<reference evidence="8" key="1">
    <citation type="submission" date="2019-03" db="EMBL/GenBank/DDBJ databases">
        <title>Long read genome sequence of the mycoparasitic Pythium oligandrum ATCC 38472 isolated from sugarbeet rhizosphere.</title>
        <authorList>
            <person name="Gaulin E."/>
        </authorList>
    </citation>
    <scope>NUCLEOTIDE SEQUENCE</scope>
    <source>
        <strain evidence="8">ATCC 38472_TT</strain>
    </source>
</reference>
<name>A0A8K1FFU9_PYTOL</name>
<proteinExistence type="predicted"/>
<dbReference type="InterPro" id="IPR001878">
    <property type="entry name" value="Znf_CCHC"/>
</dbReference>
<dbReference type="PROSITE" id="PS50966">
    <property type="entry name" value="ZF_SWIM"/>
    <property type="match status" value="1"/>
</dbReference>
<dbReference type="AlphaFoldDB" id="A0A8K1FFU9"/>
<keyword evidence="2 4" id="KW-0863">Zinc-finger</keyword>
<evidence type="ECO:0000256" key="2">
    <source>
        <dbReference type="ARBA" id="ARBA00022771"/>
    </source>
</evidence>
<dbReference type="PROSITE" id="PS50158">
    <property type="entry name" value="ZF_CCHC"/>
    <property type="match status" value="1"/>
</dbReference>
<evidence type="ECO:0000256" key="3">
    <source>
        <dbReference type="ARBA" id="ARBA00022833"/>
    </source>
</evidence>
<dbReference type="EMBL" id="SPLM01000074">
    <property type="protein sequence ID" value="TMW62070.1"/>
    <property type="molecule type" value="Genomic_DNA"/>
</dbReference>
<feature type="domain" description="CCHC-type" evidence="6">
    <location>
        <begin position="545"/>
        <end position="558"/>
    </location>
</feature>
<dbReference type="GO" id="GO:0008270">
    <property type="term" value="F:zinc ion binding"/>
    <property type="evidence" value="ECO:0007669"/>
    <property type="project" value="UniProtKB-KW"/>
</dbReference>
<evidence type="ECO:0000259" key="7">
    <source>
        <dbReference type="PROSITE" id="PS50966"/>
    </source>
</evidence>
<gene>
    <name evidence="8" type="ORF">Poli38472_009563</name>
</gene>
<keyword evidence="9" id="KW-1185">Reference proteome</keyword>
<feature type="domain" description="SWIM-type" evidence="7">
    <location>
        <begin position="447"/>
        <end position="479"/>
    </location>
</feature>
<sequence length="593" mass="66411">MPVKEPKMSALIHVGAVFPSRDSVKETVALACALESRGCRFPDNNRNKVTARCPLRDCAFVVRARRHTADTFRITSCNTEHSCRPGSASTNAALVRKIARDQLKFGGRASSFDVITRARVDYGIEIQYKKAYKSLKTVTKSSRENSERSYGMIEPWLQELQQANPGSVVDVTRLPNHSILRVFLSLGPWIDSAKSCLPVMSLDVTSLNCADGGILFLASVLSPNRDIVIVAVGVGMTEDTDHWEWFVSLLKRADAFSAQQDAVVISDRENGLATAVRRKVPDIPHSYCSYRIKKSVEAAYDTDLDNTIQEIAKSLTPQECDDLMDAVKHVSPAAEAYLSSFEKENWVTCFVPRPRFGQVATNITETNNNWVQEEQTGSWFSSLQAIVRKLQTRAYSKRLEYASMEGDFVPWVAAKVKTNMAIGRQRRVVRVTGDIVEVARDSTRTHAIVTISLRNCSCNFWREYQYPCVHACAALLFVNRDPCCYIADYYRVDRLKRAYKHYGAPMESVYVEPDNTRPPDVERRRGRPGTADNSAYVNGESPVHCSLCGQEGHNRRTCVRRQSAPVRPEAADSAHVDTERLGTLASVISTEFE</sequence>
<protein>
    <recommendedName>
        <fullName evidence="10">SWIM-type domain-containing protein</fullName>
    </recommendedName>
</protein>
<evidence type="ECO:0000259" key="6">
    <source>
        <dbReference type="PROSITE" id="PS50158"/>
    </source>
</evidence>
<dbReference type="Pfam" id="PF04434">
    <property type="entry name" value="SWIM"/>
    <property type="match status" value="1"/>
</dbReference>
<dbReference type="InterPro" id="IPR018289">
    <property type="entry name" value="MULE_transposase_dom"/>
</dbReference>
<feature type="compositionally biased region" description="Basic and acidic residues" evidence="5">
    <location>
        <begin position="514"/>
        <end position="523"/>
    </location>
</feature>
<dbReference type="Proteomes" id="UP000794436">
    <property type="component" value="Unassembled WGS sequence"/>
</dbReference>
<evidence type="ECO:0000256" key="5">
    <source>
        <dbReference type="SAM" id="MobiDB-lite"/>
    </source>
</evidence>
<accession>A0A8K1FFU9</accession>
<evidence type="ECO:0000256" key="4">
    <source>
        <dbReference type="PROSITE-ProRule" id="PRU00047"/>
    </source>
</evidence>
<comment type="caution">
    <text evidence="8">The sequence shown here is derived from an EMBL/GenBank/DDBJ whole genome shotgun (WGS) entry which is preliminary data.</text>
</comment>
<dbReference type="PANTHER" id="PTHR31973">
    <property type="entry name" value="POLYPROTEIN, PUTATIVE-RELATED"/>
    <property type="match status" value="1"/>
</dbReference>
<keyword evidence="1" id="KW-0479">Metal-binding</keyword>
<keyword evidence="3" id="KW-0862">Zinc</keyword>
<dbReference type="GO" id="GO:0003676">
    <property type="term" value="F:nucleic acid binding"/>
    <property type="evidence" value="ECO:0007669"/>
    <property type="project" value="InterPro"/>
</dbReference>
<dbReference type="InterPro" id="IPR006564">
    <property type="entry name" value="Znf_PMZ"/>
</dbReference>
<dbReference type="InterPro" id="IPR007527">
    <property type="entry name" value="Znf_SWIM"/>
</dbReference>
<dbReference type="SMART" id="SM00575">
    <property type="entry name" value="ZnF_PMZ"/>
    <property type="match status" value="1"/>
</dbReference>
<dbReference type="PANTHER" id="PTHR31973:SF187">
    <property type="entry name" value="MUTATOR TRANSPOSASE MUDRA PROTEIN"/>
    <property type="match status" value="1"/>
</dbReference>
<evidence type="ECO:0000256" key="1">
    <source>
        <dbReference type="ARBA" id="ARBA00022723"/>
    </source>
</evidence>
<evidence type="ECO:0000313" key="8">
    <source>
        <dbReference type="EMBL" id="TMW62070.1"/>
    </source>
</evidence>
<evidence type="ECO:0000313" key="9">
    <source>
        <dbReference type="Proteomes" id="UP000794436"/>
    </source>
</evidence>
<feature type="region of interest" description="Disordered" evidence="5">
    <location>
        <begin position="510"/>
        <end position="537"/>
    </location>
</feature>
<evidence type="ECO:0008006" key="10">
    <source>
        <dbReference type="Google" id="ProtNLM"/>
    </source>
</evidence>
<organism evidence="8 9">
    <name type="scientific">Pythium oligandrum</name>
    <name type="common">Mycoparasitic fungus</name>
    <dbReference type="NCBI Taxonomy" id="41045"/>
    <lineage>
        <taxon>Eukaryota</taxon>
        <taxon>Sar</taxon>
        <taxon>Stramenopiles</taxon>
        <taxon>Oomycota</taxon>
        <taxon>Peronosporomycetes</taxon>
        <taxon>Pythiales</taxon>
        <taxon>Pythiaceae</taxon>
        <taxon>Pythium</taxon>
    </lineage>
</organism>
<dbReference type="OrthoDB" id="70214at2759"/>